<dbReference type="Proteomes" id="UP001162501">
    <property type="component" value="Chromosome 16"/>
</dbReference>
<proteinExistence type="predicted"/>
<gene>
    <name evidence="1" type="ORF">MRATA1EN22A_LOCUS6781</name>
</gene>
<protein>
    <submittedName>
        <fullName evidence="1">Uncharacterized protein</fullName>
    </submittedName>
</protein>
<evidence type="ECO:0000313" key="1">
    <source>
        <dbReference type="EMBL" id="CAM9739641.1"/>
    </source>
</evidence>
<reference evidence="1" key="2">
    <citation type="submission" date="2025-03" db="EMBL/GenBank/DDBJ databases">
        <authorList>
            <consortium name="ELIXIR-Norway"/>
            <consortium name="Elixir Norway"/>
        </authorList>
    </citation>
    <scope>NUCLEOTIDE SEQUENCE</scope>
</reference>
<evidence type="ECO:0000313" key="2">
    <source>
        <dbReference type="Proteomes" id="UP001162501"/>
    </source>
</evidence>
<name>A0AC59YIU1_RANTA</name>
<accession>A0AC59YIU1</accession>
<reference evidence="1" key="1">
    <citation type="submission" date="2023-05" db="EMBL/GenBank/DDBJ databases">
        <authorList>
            <consortium name="ELIXIR-Norway"/>
        </authorList>
    </citation>
    <scope>NUCLEOTIDE SEQUENCE</scope>
</reference>
<sequence>MCPGESDKGAAKSLKRVSAHMSAAASRREQPLDSREFQKIRLSRIFCLEPLHPWPALRVYLLGGGNHPARRAAVERRRGRSPTASSHQTVQERKKLPCSKV</sequence>
<dbReference type="EMBL" id="OX596100">
    <property type="protein sequence ID" value="CAM9739641.1"/>
    <property type="molecule type" value="Genomic_DNA"/>
</dbReference>
<organism evidence="1 2">
    <name type="scientific">Rangifer tarandus platyrhynchus</name>
    <name type="common">Svalbard reindeer</name>
    <dbReference type="NCBI Taxonomy" id="3082113"/>
    <lineage>
        <taxon>Eukaryota</taxon>
        <taxon>Metazoa</taxon>
        <taxon>Chordata</taxon>
        <taxon>Craniata</taxon>
        <taxon>Vertebrata</taxon>
        <taxon>Euteleostomi</taxon>
        <taxon>Mammalia</taxon>
        <taxon>Eutheria</taxon>
        <taxon>Laurasiatheria</taxon>
        <taxon>Artiodactyla</taxon>
        <taxon>Ruminantia</taxon>
        <taxon>Pecora</taxon>
        <taxon>Cervidae</taxon>
        <taxon>Odocoileinae</taxon>
        <taxon>Rangifer</taxon>
    </lineage>
</organism>